<sequence>MKSITDVQAKCESSLPTLRKGSKGDDVKLLQEILNSYGYSLKVDGDFGPLTEDAVKKFQKSHGLKVDGIVGPKTWNALLPDDPRSYPTLRRGSTGHYVRLLQQSLNEFLTDALVIDGIFGPKTEAAVKKFQKSYGLVVDGIVGPKTWNAIFSMFN</sequence>
<dbReference type="InterPro" id="IPR052905">
    <property type="entry name" value="LD-transpeptidase_YkuD-like"/>
</dbReference>
<dbReference type="InterPro" id="IPR036366">
    <property type="entry name" value="PGBDSf"/>
</dbReference>
<accession>A0ABV4X6P4</accession>
<comment type="caution">
    <text evidence="2">The sequence shown here is derived from an EMBL/GenBank/DDBJ whole genome shotgun (WGS) entry which is preliminary data.</text>
</comment>
<dbReference type="InterPro" id="IPR002477">
    <property type="entry name" value="Peptidoglycan-bd-like"/>
</dbReference>
<evidence type="ECO:0000313" key="3">
    <source>
        <dbReference type="Proteomes" id="UP001576774"/>
    </source>
</evidence>
<dbReference type="Pfam" id="PF01471">
    <property type="entry name" value="PG_binding_1"/>
    <property type="match status" value="2"/>
</dbReference>
<keyword evidence="3" id="KW-1185">Reference proteome</keyword>
<protein>
    <submittedName>
        <fullName evidence="2">Peptidoglycan-binding protein</fullName>
    </submittedName>
</protein>
<gene>
    <name evidence="2" type="ORF">ACE1CC_14005</name>
</gene>
<dbReference type="RefSeq" id="WP_413271048.1">
    <property type="nucleotide sequence ID" value="NZ_JBHFNQ010000108.1"/>
</dbReference>
<reference evidence="2 3" key="1">
    <citation type="submission" date="2024-09" db="EMBL/GenBank/DDBJ databases">
        <title>Floridaenema gen nov. (Aerosakkonemataceae, Aerosakkonematales ord. nov., Cyanobacteria) from benthic tropical and subtropical fresh waters, with the description of four new species.</title>
        <authorList>
            <person name="Moretto J.A."/>
            <person name="Berthold D.E."/>
            <person name="Lefler F.W."/>
            <person name="Huang I.-S."/>
            <person name="Laughinghouse H. IV."/>
        </authorList>
    </citation>
    <scope>NUCLEOTIDE SEQUENCE [LARGE SCALE GENOMIC DNA]</scope>
    <source>
        <strain evidence="2 3">BLCC-F46</strain>
    </source>
</reference>
<proteinExistence type="predicted"/>
<dbReference type="SUPFAM" id="SSF47090">
    <property type="entry name" value="PGBD-like"/>
    <property type="match status" value="2"/>
</dbReference>
<dbReference type="Gene3D" id="1.10.101.10">
    <property type="entry name" value="PGBD-like superfamily/PGBD"/>
    <property type="match status" value="2"/>
</dbReference>
<dbReference type="InterPro" id="IPR036365">
    <property type="entry name" value="PGBD-like_sf"/>
</dbReference>
<dbReference type="PANTHER" id="PTHR41533:SF1">
    <property type="entry name" value="L,D-TRANSPEPTIDASE YCBB-RELATED"/>
    <property type="match status" value="1"/>
</dbReference>
<dbReference type="Proteomes" id="UP001576774">
    <property type="component" value="Unassembled WGS sequence"/>
</dbReference>
<feature type="domain" description="Peptidoglycan binding-like" evidence="1">
    <location>
        <begin position="97"/>
        <end position="150"/>
    </location>
</feature>
<evidence type="ECO:0000259" key="1">
    <source>
        <dbReference type="Pfam" id="PF01471"/>
    </source>
</evidence>
<organism evidence="2 3">
    <name type="scientific">Floridaenema aerugineum BLCC-F46</name>
    <dbReference type="NCBI Taxonomy" id="3153654"/>
    <lineage>
        <taxon>Bacteria</taxon>
        <taxon>Bacillati</taxon>
        <taxon>Cyanobacteriota</taxon>
        <taxon>Cyanophyceae</taxon>
        <taxon>Oscillatoriophycideae</taxon>
        <taxon>Aerosakkonematales</taxon>
        <taxon>Aerosakkonemataceae</taxon>
        <taxon>Floridanema</taxon>
        <taxon>Floridanema aerugineum</taxon>
    </lineage>
</organism>
<feature type="domain" description="Peptidoglycan binding-like" evidence="1">
    <location>
        <begin position="24"/>
        <end position="78"/>
    </location>
</feature>
<name>A0ABV4X6P4_9CYAN</name>
<evidence type="ECO:0000313" key="2">
    <source>
        <dbReference type="EMBL" id="MFB2877961.1"/>
    </source>
</evidence>
<dbReference type="EMBL" id="JBHFNQ010000108">
    <property type="protein sequence ID" value="MFB2877961.1"/>
    <property type="molecule type" value="Genomic_DNA"/>
</dbReference>
<dbReference type="PANTHER" id="PTHR41533">
    <property type="entry name" value="L,D-TRANSPEPTIDASE HI_1667-RELATED"/>
    <property type="match status" value="1"/>
</dbReference>